<proteinExistence type="predicted"/>
<dbReference type="PANTHER" id="PTHR12905">
    <property type="entry name" value="METALLOPHOSPHOESTERASE"/>
    <property type="match status" value="1"/>
</dbReference>
<feature type="domain" description="Calcineurin-like phosphoesterase" evidence="1">
    <location>
        <begin position="1"/>
        <end position="183"/>
    </location>
</feature>
<dbReference type="InterPro" id="IPR051693">
    <property type="entry name" value="UPF0046_metallophosphoest"/>
</dbReference>
<name>A0ABT3GEV5_9BACT</name>
<comment type="caution">
    <text evidence="2">The sequence shown here is derived from an EMBL/GenBank/DDBJ whole genome shotgun (WGS) entry which is preliminary data.</text>
</comment>
<accession>A0ABT3GEV5</accession>
<dbReference type="PANTHER" id="PTHR12905:SF0">
    <property type="entry name" value="CALCINEURIN-LIKE PHOSPHOESTERASE DOMAIN-CONTAINING PROTEIN"/>
    <property type="match status" value="1"/>
</dbReference>
<evidence type="ECO:0000259" key="1">
    <source>
        <dbReference type="Pfam" id="PF00149"/>
    </source>
</evidence>
<sequence>MKILFAADLHYALKQFDWLAANAGECDALIIGGDLLDLGGNLDTDLQVVVVEKYLHKLSKLTRVIVSSGNHDGDHRDENGESRARWIGEMKDDRLHVDGDSLDVAGMRITVCPWWDGPVTRAEVEQQLIAAMPPAGTPWLWVYHAAPEGPLSWTGKEFIGDATLTAWIARFSPRIVMSGHIHNAPFYAQGSWIDRIGETWAFNPGRQIGGCPAVLRFDLDRQEVAWHSQEGVEERSLVG</sequence>
<dbReference type="Gene3D" id="3.60.21.10">
    <property type="match status" value="1"/>
</dbReference>
<reference evidence="2 3" key="1">
    <citation type="submission" date="2022-10" db="EMBL/GenBank/DDBJ databases">
        <title>Luteolibacter arcticus strain CCTCC AB 2014275, whole genome shotgun sequencing project.</title>
        <authorList>
            <person name="Zhao G."/>
            <person name="Shen L."/>
        </authorList>
    </citation>
    <scope>NUCLEOTIDE SEQUENCE [LARGE SCALE GENOMIC DNA]</scope>
    <source>
        <strain evidence="2 3">CCTCC AB 2014275</strain>
    </source>
</reference>
<evidence type="ECO:0000313" key="2">
    <source>
        <dbReference type="EMBL" id="MCW1922141.1"/>
    </source>
</evidence>
<dbReference type="RefSeq" id="WP_264486251.1">
    <property type="nucleotide sequence ID" value="NZ_JAPDDT010000002.1"/>
</dbReference>
<dbReference type="EMBL" id="JAPDDT010000002">
    <property type="protein sequence ID" value="MCW1922141.1"/>
    <property type="molecule type" value="Genomic_DNA"/>
</dbReference>
<protein>
    <submittedName>
        <fullName evidence="2">Metallophosphoesterase</fullName>
    </submittedName>
</protein>
<dbReference type="SUPFAM" id="SSF56300">
    <property type="entry name" value="Metallo-dependent phosphatases"/>
    <property type="match status" value="1"/>
</dbReference>
<dbReference type="Pfam" id="PF00149">
    <property type="entry name" value="Metallophos"/>
    <property type="match status" value="1"/>
</dbReference>
<dbReference type="InterPro" id="IPR004843">
    <property type="entry name" value="Calcineurin-like_PHP"/>
</dbReference>
<organism evidence="2 3">
    <name type="scientific">Luteolibacter arcticus</name>
    <dbReference type="NCBI Taxonomy" id="1581411"/>
    <lineage>
        <taxon>Bacteria</taxon>
        <taxon>Pseudomonadati</taxon>
        <taxon>Verrucomicrobiota</taxon>
        <taxon>Verrucomicrobiia</taxon>
        <taxon>Verrucomicrobiales</taxon>
        <taxon>Verrucomicrobiaceae</taxon>
        <taxon>Luteolibacter</taxon>
    </lineage>
</organism>
<dbReference type="InterPro" id="IPR029052">
    <property type="entry name" value="Metallo-depent_PP-like"/>
</dbReference>
<keyword evidence="3" id="KW-1185">Reference proteome</keyword>
<dbReference type="Proteomes" id="UP001320876">
    <property type="component" value="Unassembled WGS sequence"/>
</dbReference>
<evidence type="ECO:0000313" key="3">
    <source>
        <dbReference type="Proteomes" id="UP001320876"/>
    </source>
</evidence>
<gene>
    <name evidence="2" type="ORF">OKA05_06230</name>
</gene>